<dbReference type="EMBL" id="ATLV01015459">
    <property type="status" value="NOT_ANNOTATED_CDS"/>
    <property type="molecule type" value="Genomic_DNA"/>
</dbReference>
<keyword evidence="3" id="KW-1015">Disulfide bond</keyword>
<dbReference type="VEuPathDB" id="VectorBase:ASIS023790"/>
<dbReference type="AlphaFoldDB" id="A0A084VR62"/>
<evidence type="ECO:0000256" key="3">
    <source>
        <dbReference type="ARBA" id="ARBA00023157"/>
    </source>
</evidence>
<dbReference type="EMBL" id="KE525014">
    <property type="protein sequence ID" value="KFB40456.1"/>
    <property type="molecule type" value="Genomic_DNA"/>
</dbReference>
<feature type="signal peptide" evidence="5">
    <location>
        <begin position="1"/>
        <end position="20"/>
    </location>
</feature>
<reference evidence="7" key="2">
    <citation type="submission" date="2020-05" db="UniProtKB">
        <authorList>
            <consortium name="EnsemblMetazoa"/>
        </authorList>
    </citation>
    <scope>IDENTIFICATION</scope>
</reference>
<comment type="similarity">
    <text evidence="1">Belongs to the peptidase M2 family.</text>
</comment>
<dbReference type="SUPFAM" id="SSF55486">
    <property type="entry name" value="Metalloproteases ('zincins'), catalytic domain"/>
    <property type="match status" value="1"/>
</dbReference>
<protein>
    <submittedName>
        <fullName evidence="6">AGAP009752-PA-like protein</fullName>
    </submittedName>
</protein>
<dbReference type="EnsemblMetazoa" id="ASIC007936-RA">
    <property type="protein sequence ID" value="ASIC007936-PA"/>
    <property type="gene ID" value="ASIC007936"/>
</dbReference>
<evidence type="ECO:0000256" key="5">
    <source>
        <dbReference type="SAM" id="SignalP"/>
    </source>
</evidence>
<evidence type="ECO:0000313" key="7">
    <source>
        <dbReference type="EnsemblMetazoa" id="ASIC007936-PA"/>
    </source>
</evidence>
<evidence type="ECO:0000256" key="2">
    <source>
        <dbReference type="ARBA" id="ARBA00022729"/>
    </source>
</evidence>
<dbReference type="GO" id="GO:0008241">
    <property type="term" value="F:peptidyl-dipeptidase activity"/>
    <property type="evidence" value="ECO:0007669"/>
    <property type="project" value="InterPro"/>
</dbReference>
<dbReference type="GO" id="GO:0006508">
    <property type="term" value="P:proteolysis"/>
    <property type="evidence" value="ECO:0007669"/>
    <property type="project" value="InterPro"/>
</dbReference>
<dbReference type="VEuPathDB" id="VectorBase:ASIC007936"/>
<dbReference type="STRING" id="74873.A0A084VR62"/>
<gene>
    <name evidence="6" type="ORF">ZHAS_00007936</name>
</gene>
<keyword evidence="8" id="KW-1185">Reference proteome</keyword>
<evidence type="ECO:0000313" key="6">
    <source>
        <dbReference type="EMBL" id="KFB40456.1"/>
    </source>
</evidence>
<keyword evidence="4" id="KW-0325">Glycoprotein</keyword>
<dbReference type="GO" id="GO:0008237">
    <property type="term" value="F:metallopeptidase activity"/>
    <property type="evidence" value="ECO:0007669"/>
    <property type="project" value="InterPro"/>
</dbReference>
<evidence type="ECO:0000313" key="8">
    <source>
        <dbReference type="Proteomes" id="UP000030765"/>
    </source>
</evidence>
<organism evidence="6">
    <name type="scientific">Anopheles sinensis</name>
    <name type="common">Mosquito</name>
    <dbReference type="NCBI Taxonomy" id="74873"/>
    <lineage>
        <taxon>Eukaryota</taxon>
        <taxon>Metazoa</taxon>
        <taxon>Ecdysozoa</taxon>
        <taxon>Arthropoda</taxon>
        <taxon>Hexapoda</taxon>
        <taxon>Insecta</taxon>
        <taxon>Pterygota</taxon>
        <taxon>Neoptera</taxon>
        <taxon>Endopterygota</taxon>
        <taxon>Diptera</taxon>
        <taxon>Nematocera</taxon>
        <taxon>Culicoidea</taxon>
        <taxon>Culicidae</taxon>
        <taxon>Anophelinae</taxon>
        <taxon>Anopheles</taxon>
    </lineage>
</organism>
<name>A0A084VR62_ANOSI</name>
<dbReference type="InterPro" id="IPR001548">
    <property type="entry name" value="Peptidase_M2"/>
</dbReference>
<dbReference type="GO" id="GO:0016020">
    <property type="term" value="C:membrane"/>
    <property type="evidence" value="ECO:0007669"/>
    <property type="project" value="InterPro"/>
</dbReference>
<evidence type="ECO:0000256" key="1">
    <source>
        <dbReference type="ARBA" id="ARBA00008139"/>
    </source>
</evidence>
<dbReference type="Pfam" id="PF01401">
    <property type="entry name" value="Peptidase_M2"/>
    <property type="match status" value="1"/>
</dbReference>
<keyword evidence="2 5" id="KW-0732">Signal</keyword>
<evidence type="ECO:0000256" key="4">
    <source>
        <dbReference type="ARBA" id="ARBA00023180"/>
    </source>
</evidence>
<proteinExistence type="inferred from homology"/>
<dbReference type="Proteomes" id="UP000030765">
    <property type="component" value="Unassembled WGS sequence"/>
</dbReference>
<sequence length="106" mass="11714">MAQSVTLFLVLIGAIGVALSLLATDQNLEATESAARAFLDGLEDEIRDINYNTTLQSWNYETNITDETLDMRNDAVDEQSQFLKGPWDGLLILISSDPVTGGWKYT</sequence>
<feature type="chain" id="PRO_5001783945" evidence="5">
    <location>
        <begin position="21"/>
        <end position="106"/>
    </location>
</feature>
<reference evidence="6 8" key="1">
    <citation type="journal article" date="2014" name="BMC Genomics">
        <title>Genome sequence of Anopheles sinensis provides insight into genetics basis of mosquito competence for malaria parasites.</title>
        <authorList>
            <person name="Zhou D."/>
            <person name="Zhang D."/>
            <person name="Ding G."/>
            <person name="Shi L."/>
            <person name="Hou Q."/>
            <person name="Ye Y."/>
            <person name="Xu Y."/>
            <person name="Zhou H."/>
            <person name="Xiong C."/>
            <person name="Li S."/>
            <person name="Yu J."/>
            <person name="Hong S."/>
            <person name="Yu X."/>
            <person name="Zou P."/>
            <person name="Chen C."/>
            <person name="Chang X."/>
            <person name="Wang W."/>
            <person name="Lv Y."/>
            <person name="Sun Y."/>
            <person name="Ma L."/>
            <person name="Shen B."/>
            <person name="Zhu C."/>
        </authorList>
    </citation>
    <scope>NUCLEOTIDE SEQUENCE [LARGE SCALE GENOMIC DNA]</scope>
</reference>
<dbReference type="OMA" id="PNAGNRY"/>
<accession>A0A084VR62</accession>